<organism evidence="1 2">
    <name type="scientific">Sphaerodactylus townsendi</name>
    <dbReference type="NCBI Taxonomy" id="933632"/>
    <lineage>
        <taxon>Eukaryota</taxon>
        <taxon>Metazoa</taxon>
        <taxon>Chordata</taxon>
        <taxon>Craniata</taxon>
        <taxon>Vertebrata</taxon>
        <taxon>Euteleostomi</taxon>
        <taxon>Lepidosauria</taxon>
        <taxon>Squamata</taxon>
        <taxon>Bifurcata</taxon>
        <taxon>Gekkota</taxon>
        <taxon>Sphaerodactylidae</taxon>
        <taxon>Sphaerodactylus</taxon>
    </lineage>
</organism>
<name>A0ACB8EJR1_9SAUR</name>
<protein>
    <submittedName>
        <fullName evidence="1">Uncharacterized protein</fullName>
    </submittedName>
</protein>
<reference evidence="1" key="1">
    <citation type="submission" date="2021-08" db="EMBL/GenBank/DDBJ databases">
        <title>The first chromosome-level gecko genome reveals the dynamic sex chromosomes of Neotropical dwarf geckos (Sphaerodactylidae: Sphaerodactylus).</title>
        <authorList>
            <person name="Pinto B.J."/>
            <person name="Keating S.E."/>
            <person name="Gamble T."/>
        </authorList>
    </citation>
    <scope>NUCLEOTIDE SEQUENCE</scope>
    <source>
        <strain evidence="1">TG3544</strain>
    </source>
</reference>
<proteinExistence type="predicted"/>
<dbReference type="EMBL" id="CM037616">
    <property type="protein sequence ID" value="KAH7992877.1"/>
    <property type="molecule type" value="Genomic_DNA"/>
</dbReference>
<dbReference type="Proteomes" id="UP000827872">
    <property type="component" value="Linkage Group LG03"/>
</dbReference>
<sequence>MVFHLTENEVKFKDLTPQIHLKKLWGETLEINQRMLLKSCFRAWSRVVSISHEASWTRKRLRYLRLADITRAARFENQLGGPTIPGTIKKKPNLLLFQLSISSMEVLLMLKEESSAEKRSSL</sequence>
<evidence type="ECO:0000313" key="2">
    <source>
        <dbReference type="Proteomes" id="UP000827872"/>
    </source>
</evidence>
<evidence type="ECO:0000313" key="1">
    <source>
        <dbReference type="EMBL" id="KAH7992877.1"/>
    </source>
</evidence>
<comment type="caution">
    <text evidence="1">The sequence shown here is derived from an EMBL/GenBank/DDBJ whole genome shotgun (WGS) entry which is preliminary data.</text>
</comment>
<accession>A0ACB8EJR1</accession>
<gene>
    <name evidence="1" type="ORF">K3G42_027732</name>
</gene>
<keyword evidence="2" id="KW-1185">Reference proteome</keyword>